<dbReference type="PANTHER" id="PTHR30250">
    <property type="entry name" value="PST FAMILY PREDICTED COLANIC ACID TRANSPORTER"/>
    <property type="match status" value="1"/>
</dbReference>
<keyword evidence="5 6" id="KW-0472">Membrane</keyword>
<dbReference type="GO" id="GO:0005886">
    <property type="term" value="C:plasma membrane"/>
    <property type="evidence" value="ECO:0007669"/>
    <property type="project" value="UniProtKB-SubCell"/>
</dbReference>
<comment type="caution">
    <text evidence="7">The sequence shown here is derived from an EMBL/GenBank/DDBJ whole genome shotgun (WGS) entry which is preliminary data.</text>
</comment>
<feature type="transmembrane region" description="Helical" evidence="6">
    <location>
        <begin position="83"/>
        <end position="105"/>
    </location>
</feature>
<reference evidence="7 8" key="1">
    <citation type="submission" date="2016-11" db="EMBL/GenBank/DDBJ databases">
        <title>Study of marine rhodopsin-containing bacteria.</title>
        <authorList>
            <person name="Yoshizawa S."/>
            <person name="Kumagai Y."/>
            <person name="Kogure K."/>
        </authorList>
    </citation>
    <scope>NUCLEOTIDE SEQUENCE [LARGE SCALE GENOMIC DNA]</scope>
    <source>
        <strain evidence="7 8">SAORIC-28</strain>
    </source>
</reference>
<evidence type="ECO:0000313" key="7">
    <source>
        <dbReference type="EMBL" id="PAP78231.1"/>
    </source>
</evidence>
<evidence type="ECO:0000256" key="2">
    <source>
        <dbReference type="ARBA" id="ARBA00022475"/>
    </source>
</evidence>
<dbReference type="Pfam" id="PF01943">
    <property type="entry name" value="Polysacc_synt"/>
    <property type="match status" value="1"/>
</dbReference>
<feature type="transmembrane region" description="Helical" evidence="6">
    <location>
        <begin position="150"/>
        <end position="172"/>
    </location>
</feature>
<dbReference type="PANTHER" id="PTHR30250:SF11">
    <property type="entry name" value="O-ANTIGEN TRANSPORTER-RELATED"/>
    <property type="match status" value="1"/>
</dbReference>
<protein>
    <submittedName>
        <fullName evidence="7">Uncharacterized protein</fullName>
    </submittedName>
</protein>
<evidence type="ECO:0000256" key="4">
    <source>
        <dbReference type="ARBA" id="ARBA00022989"/>
    </source>
</evidence>
<keyword evidence="8" id="KW-1185">Reference proteome</keyword>
<evidence type="ECO:0000256" key="1">
    <source>
        <dbReference type="ARBA" id="ARBA00004651"/>
    </source>
</evidence>
<feature type="transmembrane region" description="Helical" evidence="6">
    <location>
        <begin position="298"/>
        <end position="320"/>
    </location>
</feature>
<feature type="transmembrane region" description="Helical" evidence="6">
    <location>
        <begin position="447"/>
        <end position="467"/>
    </location>
</feature>
<feature type="transmembrane region" description="Helical" evidence="6">
    <location>
        <begin position="50"/>
        <end position="71"/>
    </location>
</feature>
<proteinExistence type="predicted"/>
<sequence length="495" mass="52158">MLRRLFRQSTTYAVASVVSKLTGFALLIYYGDPEYLPKAEFGYLGALDAAKALVLLVAGVGLPLGIIRFASSSDLSERERARVPATALLVAVVAGAVAAAAGWALAPLASEALVGTAARAEAVRWLSVFVGFKTVADVSYTVLRQRERAGAFVLIGVVEALLLVGAVIAFLLMGEGLTGVMKGYAVSAAVVACFVTPVLLSRVERRVEWALIRPMLLFGLPLIASGIASRFLNIGDRFLLLAYLGPEATAVYEWAARFGGVVNVFLVQSFVLAFTVLGLKSLDESGSSDLHRQSFRHFAALAGWVTLGLGLFVADVSRLLTDDPEYVATEALVLLIGGGFAFYGLYFVVVNVLYAAGRTAAVALTVGAAALLNLGLNAVLIPTMGIAGAAVATLIAYAAMALGTAWMAQSSMAVRYPWRVLVWVGALVAALFLLAQPSGEWSVPTRLALRVALAAAYVPGLFLLGVYRRDDLGRAVALVREHAGSTTEAGDPEDR</sequence>
<feature type="transmembrane region" description="Helical" evidence="6">
    <location>
        <begin position="215"/>
        <end position="234"/>
    </location>
</feature>
<keyword evidence="2" id="KW-1003">Cell membrane</keyword>
<keyword evidence="3 6" id="KW-0812">Transmembrane</keyword>
<accession>A0A271J3X0</accession>
<dbReference type="Proteomes" id="UP000216339">
    <property type="component" value="Unassembled WGS sequence"/>
</dbReference>
<feature type="transmembrane region" description="Helical" evidence="6">
    <location>
        <begin position="184"/>
        <end position="203"/>
    </location>
</feature>
<feature type="transmembrane region" description="Helical" evidence="6">
    <location>
        <begin position="254"/>
        <end position="277"/>
    </location>
</feature>
<evidence type="ECO:0000313" key="8">
    <source>
        <dbReference type="Proteomes" id="UP000216339"/>
    </source>
</evidence>
<feature type="transmembrane region" description="Helical" evidence="6">
    <location>
        <begin position="332"/>
        <end position="354"/>
    </location>
</feature>
<dbReference type="EMBL" id="MQWD01000001">
    <property type="protein sequence ID" value="PAP78231.1"/>
    <property type="molecule type" value="Genomic_DNA"/>
</dbReference>
<organism evidence="7 8">
    <name type="scientific">Rubrivirga marina</name>
    <dbReference type="NCBI Taxonomy" id="1196024"/>
    <lineage>
        <taxon>Bacteria</taxon>
        <taxon>Pseudomonadati</taxon>
        <taxon>Rhodothermota</taxon>
        <taxon>Rhodothermia</taxon>
        <taxon>Rhodothermales</taxon>
        <taxon>Rubricoccaceae</taxon>
        <taxon>Rubrivirga</taxon>
    </lineage>
</organism>
<dbReference type="InterPro" id="IPR050833">
    <property type="entry name" value="Poly_Biosynth_Transport"/>
</dbReference>
<evidence type="ECO:0000256" key="6">
    <source>
        <dbReference type="SAM" id="Phobius"/>
    </source>
</evidence>
<comment type="subcellular location">
    <subcellularLocation>
        <location evidence="1">Cell membrane</location>
        <topology evidence="1">Multi-pass membrane protein</topology>
    </subcellularLocation>
</comment>
<feature type="transmembrane region" description="Helical" evidence="6">
    <location>
        <begin position="125"/>
        <end position="143"/>
    </location>
</feature>
<dbReference type="RefSeq" id="WP_095511914.1">
    <property type="nucleotide sequence ID" value="NZ_MQWD01000001.1"/>
</dbReference>
<evidence type="ECO:0000256" key="5">
    <source>
        <dbReference type="ARBA" id="ARBA00023136"/>
    </source>
</evidence>
<dbReference type="OrthoDB" id="3249502at2"/>
<keyword evidence="4 6" id="KW-1133">Transmembrane helix</keyword>
<feature type="transmembrane region" description="Helical" evidence="6">
    <location>
        <begin position="386"/>
        <end position="406"/>
    </location>
</feature>
<dbReference type="InterPro" id="IPR002797">
    <property type="entry name" value="Polysacc_synth"/>
</dbReference>
<name>A0A271J3X0_9BACT</name>
<feature type="transmembrane region" description="Helical" evidence="6">
    <location>
        <begin position="418"/>
        <end position="435"/>
    </location>
</feature>
<feature type="transmembrane region" description="Helical" evidence="6">
    <location>
        <begin position="12"/>
        <end position="30"/>
    </location>
</feature>
<gene>
    <name evidence="7" type="ORF">BSZ37_18260</name>
</gene>
<dbReference type="AlphaFoldDB" id="A0A271J3X0"/>
<feature type="transmembrane region" description="Helical" evidence="6">
    <location>
        <begin position="361"/>
        <end position="380"/>
    </location>
</feature>
<evidence type="ECO:0000256" key="3">
    <source>
        <dbReference type="ARBA" id="ARBA00022692"/>
    </source>
</evidence>